<organism evidence="13 14">
    <name type="scientific">Heligmosomoides polygyrus</name>
    <name type="common">Parasitic roundworm</name>
    <dbReference type="NCBI Taxonomy" id="6339"/>
    <lineage>
        <taxon>Eukaryota</taxon>
        <taxon>Metazoa</taxon>
        <taxon>Ecdysozoa</taxon>
        <taxon>Nematoda</taxon>
        <taxon>Chromadorea</taxon>
        <taxon>Rhabditida</taxon>
        <taxon>Rhabditina</taxon>
        <taxon>Rhabditomorpha</taxon>
        <taxon>Strongyloidea</taxon>
        <taxon>Heligmosomidae</taxon>
        <taxon>Heligmosomoides</taxon>
    </lineage>
</organism>
<evidence type="ECO:0000256" key="1">
    <source>
        <dbReference type="ARBA" id="ARBA00001947"/>
    </source>
</evidence>
<dbReference type="InterPro" id="IPR003146">
    <property type="entry name" value="M14A_act_pep"/>
</dbReference>
<sequence>LIRIYPDSDDTLRYLNTLYEGNSPYELDFWQPPTHVGAIVDVTVAPFDAPIFVRDLESKKLNYVVAVNDLEKQISGRRSVTGKKISMWIDAGIHAREWIAPATAMYIVHENRMWRKNRRPATCKRHHFHTVCCAGVDLNRNFDWFWSCKSVIV</sequence>
<evidence type="ECO:0000256" key="6">
    <source>
        <dbReference type="ARBA" id="ARBA00022729"/>
    </source>
</evidence>
<dbReference type="WBParaSite" id="HPBE_0002339401-mRNA-1">
    <property type="protein sequence ID" value="HPBE_0002339401-mRNA-1"/>
    <property type="gene ID" value="HPBE_0002339401"/>
</dbReference>
<dbReference type="SUPFAM" id="SSF53187">
    <property type="entry name" value="Zn-dependent exopeptidases"/>
    <property type="match status" value="1"/>
</dbReference>
<evidence type="ECO:0000256" key="8">
    <source>
        <dbReference type="ARBA" id="ARBA00022833"/>
    </source>
</evidence>
<dbReference type="SUPFAM" id="SSF54897">
    <property type="entry name" value="Protease propeptides/inhibitors"/>
    <property type="match status" value="1"/>
</dbReference>
<accession>A0A183GL24</accession>
<evidence type="ECO:0000256" key="4">
    <source>
        <dbReference type="ARBA" id="ARBA00022670"/>
    </source>
</evidence>
<dbReference type="Gene3D" id="3.40.630.10">
    <property type="entry name" value="Zn peptidases"/>
    <property type="match status" value="2"/>
</dbReference>
<dbReference type="Gene3D" id="3.30.70.340">
    <property type="entry name" value="Metallocarboxypeptidase-like"/>
    <property type="match status" value="1"/>
</dbReference>
<keyword evidence="8" id="KW-0862">Zinc</keyword>
<evidence type="ECO:0000256" key="10">
    <source>
        <dbReference type="ARBA" id="ARBA00023157"/>
    </source>
</evidence>
<dbReference type="PRINTS" id="PR00765">
    <property type="entry name" value="CRBOXYPTASEA"/>
</dbReference>
<evidence type="ECO:0000259" key="12">
    <source>
        <dbReference type="Pfam" id="PF02244"/>
    </source>
</evidence>
<name>A0A183GL24_HELPZ</name>
<evidence type="ECO:0000259" key="11">
    <source>
        <dbReference type="Pfam" id="PF00246"/>
    </source>
</evidence>
<keyword evidence="5" id="KW-0479">Metal-binding</keyword>
<dbReference type="Pfam" id="PF00246">
    <property type="entry name" value="Peptidase_M14"/>
    <property type="match status" value="1"/>
</dbReference>
<keyword evidence="7" id="KW-0378">Hydrolase</keyword>
<evidence type="ECO:0000256" key="3">
    <source>
        <dbReference type="ARBA" id="ARBA00022645"/>
    </source>
</evidence>
<dbReference type="PANTHER" id="PTHR11705">
    <property type="entry name" value="PROTEASE FAMILY M14 CARBOXYPEPTIDASE A,B"/>
    <property type="match status" value="1"/>
</dbReference>
<dbReference type="GO" id="GO:0005615">
    <property type="term" value="C:extracellular space"/>
    <property type="evidence" value="ECO:0007669"/>
    <property type="project" value="TreeGrafter"/>
</dbReference>
<evidence type="ECO:0000256" key="7">
    <source>
        <dbReference type="ARBA" id="ARBA00022801"/>
    </source>
</evidence>
<evidence type="ECO:0000313" key="13">
    <source>
        <dbReference type="Proteomes" id="UP000050761"/>
    </source>
</evidence>
<keyword evidence="13" id="KW-1185">Reference proteome</keyword>
<proteinExistence type="inferred from homology"/>
<evidence type="ECO:0000313" key="14">
    <source>
        <dbReference type="WBParaSite" id="HPBE_0002339401-mRNA-1"/>
    </source>
</evidence>
<evidence type="ECO:0000256" key="2">
    <source>
        <dbReference type="ARBA" id="ARBA00005988"/>
    </source>
</evidence>
<feature type="domain" description="Carboxypeptidase activation peptide" evidence="12">
    <location>
        <begin position="2"/>
        <end position="74"/>
    </location>
</feature>
<dbReference type="Proteomes" id="UP000050761">
    <property type="component" value="Unassembled WGS sequence"/>
</dbReference>
<keyword evidence="9" id="KW-0482">Metalloprotease</keyword>
<keyword evidence="4" id="KW-0645">Protease</keyword>
<dbReference type="Pfam" id="PF02244">
    <property type="entry name" value="Propep_M14"/>
    <property type="match status" value="1"/>
</dbReference>
<dbReference type="AlphaFoldDB" id="A0A183GL24"/>
<reference evidence="14" key="1">
    <citation type="submission" date="2019-09" db="UniProtKB">
        <authorList>
            <consortium name="WormBaseParasite"/>
        </authorList>
    </citation>
    <scope>IDENTIFICATION</scope>
</reference>
<dbReference type="GO" id="GO:0004181">
    <property type="term" value="F:metallocarboxypeptidase activity"/>
    <property type="evidence" value="ECO:0007669"/>
    <property type="project" value="InterPro"/>
</dbReference>
<dbReference type="InterPro" id="IPR000834">
    <property type="entry name" value="Peptidase_M14"/>
</dbReference>
<dbReference type="InterPro" id="IPR036990">
    <property type="entry name" value="M14A-like_propep"/>
</dbReference>
<keyword evidence="10" id="KW-1015">Disulfide bond</keyword>
<keyword evidence="6" id="KW-0732">Signal</keyword>
<protein>
    <submittedName>
        <fullName evidence="14">Peptidase_M14 domain-containing protein</fullName>
    </submittedName>
</protein>
<dbReference type="GO" id="GO:0006508">
    <property type="term" value="P:proteolysis"/>
    <property type="evidence" value="ECO:0007669"/>
    <property type="project" value="UniProtKB-KW"/>
</dbReference>
<dbReference type="GO" id="GO:0008270">
    <property type="term" value="F:zinc ion binding"/>
    <property type="evidence" value="ECO:0007669"/>
    <property type="project" value="InterPro"/>
</dbReference>
<comment type="cofactor">
    <cofactor evidence="1">
        <name>Zn(2+)</name>
        <dbReference type="ChEBI" id="CHEBI:29105"/>
    </cofactor>
</comment>
<dbReference type="PANTHER" id="PTHR11705:SF133">
    <property type="entry name" value="PEPTIDASE M14 CARBOXYPEPTIDASE A DOMAIN-CONTAINING PROTEIN"/>
    <property type="match status" value="1"/>
</dbReference>
<comment type="similarity">
    <text evidence="2">Belongs to the peptidase M14 family.</text>
</comment>
<keyword evidence="3" id="KW-0121">Carboxypeptidase</keyword>
<feature type="domain" description="Peptidase M14" evidence="11">
    <location>
        <begin position="110"/>
        <end position="147"/>
    </location>
</feature>
<evidence type="ECO:0000256" key="9">
    <source>
        <dbReference type="ARBA" id="ARBA00023049"/>
    </source>
</evidence>
<evidence type="ECO:0000256" key="5">
    <source>
        <dbReference type="ARBA" id="ARBA00022723"/>
    </source>
</evidence>